<keyword evidence="2" id="KW-0333">Golgi apparatus</keyword>
<dbReference type="InterPro" id="IPR058565">
    <property type="entry name" value="Ig_TRAPPC9_Trs120_1st"/>
</dbReference>
<evidence type="ECO:0000259" key="7">
    <source>
        <dbReference type="Pfam" id="PF26283"/>
    </source>
</evidence>
<evidence type="ECO:0000259" key="4">
    <source>
        <dbReference type="Pfam" id="PF26251"/>
    </source>
</evidence>
<evidence type="ECO:0000256" key="2">
    <source>
        <dbReference type="ARBA" id="ARBA00023034"/>
    </source>
</evidence>
<dbReference type="InParanoid" id="A0A1D2VDV0"/>
<organism evidence="8 9">
    <name type="scientific">Ascoidea rubescens DSM 1968</name>
    <dbReference type="NCBI Taxonomy" id="1344418"/>
    <lineage>
        <taxon>Eukaryota</taxon>
        <taxon>Fungi</taxon>
        <taxon>Dikarya</taxon>
        <taxon>Ascomycota</taxon>
        <taxon>Saccharomycotina</taxon>
        <taxon>Saccharomycetes</taxon>
        <taxon>Ascoideaceae</taxon>
        <taxon>Ascoidea</taxon>
    </lineage>
</organism>
<proteinExistence type="predicted"/>
<dbReference type="Pfam" id="PF26280">
    <property type="entry name" value="Ig_TRAPPC9-Trs120_2nd"/>
    <property type="match status" value="1"/>
</dbReference>
<dbReference type="InterPro" id="IPR058563">
    <property type="entry name" value="Trs120_TRAPPC9_N"/>
</dbReference>
<evidence type="ECO:0000256" key="1">
    <source>
        <dbReference type="ARBA" id="ARBA00004555"/>
    </source>
</evidence>
<dbReference type="InterPro" id="IPR058567">
    <property type="entry name" value="Ig_TRAPPC9_Trs120_3rd"/>
</dbReference>
<protein>
    <submittedName>
        <fullName evidence="8">Trs120-domain-containing protein</fullName>
    </submittedName>
</protein>
<feature type="non-terminal residue" evidence="8">
    <location>
        <position position="1296"/>
    </location>
</feature>
<dbReference type="GO" id="GO:0005802">
    <property type="term" value="C:trans-Golgi network"/>
    <property type="evidence" value="ECO:0007669"/>
    <property type="project" value="TreeGrafter"/>
</dbReference>
<dbReference type="PANTHER" id="PTHR21512:SF5">
    <property type="entry name" value="TRAFFICKING PROTEIN PARTICLE COMPLEX SUBUNIT 9"/>
    <property type="match status" value="1"/>
</dbReference>
<accession>A0A1D2VDV0</accession>
<evidence type="ECO:0000259" key="3">
    <source>
        <dbReference type="Pfam" id="PF08626"/>
    </source>
</evidence>
<dbReference type="Pfam" id="PF26282">
    <property type="entry name" value="Ig_TRAPPC9-Trs120_3rd"/>
    <property type="match status" value="1"/>
</dbReference>
<dbReference type="FunCoup" id="A0A1D2VDV0">
    <property type="interactions" value="39"/>
</dbReference>
<feature type="domain" description="Trs120/TRAPPC9 third Ig-like" evidence="6">
    <location>
        <begin position="1011"/>
        <end position="1189"/>
    </location>
</feature>
<dbReference type="Proteomes" id="UP000095038">
    <property type="component" value="Unassembled WGS sequence"/>
</dbReference>
<dbReference type="PANTHER" id="PTHR21512">
    <property type="entry name" value="TRAFFICKING PROTEIN PARTICLE COMPLEX SUBUNIT 9"/>
    <property type="match status" value="1"/>
</dbReference>
<dbReference type="Pfam" id="PF26254">
    <property type="entry name" value="Ig_TRAPPC9-Trs120_1st"/>
    <property type="match status" value="1"/>
</dbReference>
<feature type="domain" description="Trs120/TRAPPC9 TPR region" evidence="4">
    <location>
        <begin position="388"/>
        <end position="627"/>
    </location>
</feature>
<dbReference type="STRING" id="1344418.A0A1D2VDV0"/>
<name>A0A1D2VDV0_9ASCO</name>
<dbReference type="EMBL" id="KV454484">
    <property type="protein sequence ID" value="ODV59806.1"/>
    <property type="molecule type" value="Genomic_DNA"/>
</dbReference>
<sequence>MLDAYSYTAPSRVKTLFVPIGDLSQDEFLNYYKEVENDYEVRLLDVTPISSSAFNPQGFPSGKIIYDFQLCLNDNESIFFQDFEPFRKIFITTGIIKYNENLTHDILNEHLLNLKKKYNTSIVQNLLIFGSPDNQFHNKYIFNIPFSKIETIMCDISYSFLNALFLYAQSFQHVTLRSPGTISANDVLRTSLNSKHRINDSISLPAISAFSKSSTRTSKRASETSLSLIAEMNKISLKTSSEKKELKQKGRQLKILGNFYLLAGKITDALKTFSDSANLLKSGNDFLWLGSALEGIGICLVLISFLAVPYQIPATLNSIGKRDSNPSVNYVSPISSPRNSITLKRSNTIGSIANHNQSSYTNSNTNDMNNINEKSTKNTTLDIANLPVPEIVYKLTKRALWYYSLTLDDHEDYVPQLVYCETILRFMKFMSIIHIGGGFNFRALDHIVRGKRIPSKKIDSTYFNKYDIIKFSNKIFTVQLKNMDLLSQCRVYCALSSIYGDLELFRKRSFILKSLLDTLIPELIKNNTTLLTIILTEINCLLDSLLLVYGIGCSPESSIIESKKSNWSQLHKMILNLCMKFCMSLNDIGGVLNFSSILLTRYLHCLSLEEQTFLFNSFKEYMEISRSLNLFLKIYYWDPFIVRDIILINNFDESLRPMKLDNTDSKNINRFSKSRYSLNNKMEDVVSEEFFDQSVELIQDEAVNILVTIQNPFLFDIEINEIKIETDGKVELETLVNNNHNHFIISANTLQNIQVGIKPLSSGILNIIGCTMKVCNCESQFYKISLREKNRKIEKTKVIGFLNNLPDFKAENNKLIETIQEETDSKTINQKKDSQSLLVQSSKNTLKINNTKDRVDVKNLKYKVILPQPILALIDLSLNNSWMMLLEGEKNLFTICLRNLSNLTINYLAFSFIDSTIEPLRASLDSKETPASEIYEIEYYLLKRKPLKVRKNNKLNSIKPFDSLPLDIDIKGKRGMRNASIILDYGNQTLDSEKYFRRLTIPLFVTVQPSIELAGCDLIPLFYNVENSKNNLTTLSNLNDDIRNQENIWSYLKNKTENISDYCLLVLDLKNSWTQKFKIELKSNEKSTYIIKDSIGPGHTQRYLLPIRRFGFPDEYLEREIPSLRNKQFIKKDTRFAKEEMKFIKDSFWYRKEILRHIKGLWAEDKTNRKGFIELRGIRLSPKMVSVLKLQELEINNLKSDKYQSSITHNGFYWEIKAEEFFTIKTKITNNSSEKLRGMLRHVPIVSGGSIERKILYNGCLQFNIEPAINPGESAEFDLGVILLVKGEYEWGAILD</sequence>
<dbReference type="Pfam" id="PF26283">
    <property type="entry name" value="Ig_TRAPPC9-Trs120_4th"/>
    <property type="match status" value="1"/>
</dbReference>
<evidence type="ECO:0000259" key="6">
    <source>
        <dbReference type="Pfam" id="PF26282"/>
    </source>
</evidence>
<evidence type="ECO:0000313" key="8">
    <source>
        <dbReference type="EMBL" id="ODV59806.1"/>
    </source>
</evidence>
<evidence type="ECO:0000259" key="5">
    <source>
        <dbReference type="Pfam" id="PF26254"/>
    </source>
</evidence>
<dbReference type="Pfam" id="PF08626">
    <property type="entry name" value="TRAPPC9-Trs120"/>
    <property type="match status" value="1"/>
</dbReference>
<reference evidence="9" key="1">
    <citation type="submission" date="2016-05" db="EMBL/GenBank/DDBJ databases">
        <title>Comparative genomics of biotechnologically important yeasts.</title>
        <authorList>
            <consortium name="DOE Joint Genome Institute"/>
            <person name="Riley R."/>
            <person name="Haridas S."/>
            <person name="Wolfe K.H."/>
            <person name="Lopes M.R."/>
            <person name="Hittinger C.T."/>
            <person name="Goker M."/>
            <person name="Salamov A."/>
            <person name="Wisecaver J."/>
            <person name="Long T.M."/>
            <person name="Aerts A.L."/>
            <person name="Barry K."/>
            <person name="Choi C."/>
            <person name="Clum A."/>
            <person name="Coughlan A.Y."/>
            <person name="Deshpande S."/>
            <person name="Douglass A.P."/>
            <person name="Hanson S.J."/>
            <person name="Klenk H.-P."/>
            <person name="Labutti K."/>
            <person name="Lapidus A."/>
            <person name="Lindquist E."/>
            <person name="Lipzen A."/>
            <person name="Meier-Kolthoff J.P."/>
            <person name="Ohm R.A."/>
            <person name="Otillar R.P."/>
            <person name="Pangilinan J."/>
            <person name="Peng Y."/>
            <person name="Rokas A."/>
            <person name="Rosa C.A."/>
            <person name="Scheuner C."/>
            <person name="Sibirny A.A."/>
            <person name="Slot J.C."/>
            <person name="Stielow J.B."/>
            <person name="Sun H."/>
            <person name="Kurtzman C.P."/>
            <person name="Blackwell M."/>
            <person name="Grigoriev I.V."/>
            <person name="Jeffries T.W."/>
        </authorList>
    </citation>
    <scope>NUCLEOTIDE SEQUENCE [LARGE SCALE GENOMIC DNA]</scope>
    <source>
        <strain evidence="9">DSM 1968</strain>
    </source>
</reference>
<dbReference type="Pfam" id="PF26251">
    <property type="entry name" value="TPR_TRAPPC9-Trs120"/>
    <property type="match status" value="1"/>
</dbReference>
<dbReference type="InterPro" id="IPR013935">
    <property type="entry name" value="Trs120_TRAPPC9"/>
</dbReference>
<feature type="domain" description="Trs120/TRAPPC9 N-terminal" evidence="3">
    <location>
        <begin position="5"/>
        <end position="314"/>
    </location>
</feature>
<feature type="domain" description="Trs120/TRAPPC9 first Ig-like" evidence="5">
    <location>
        <begin position="696"/>
        <end position="836"/>
    </location>
</feature>
<evidence type="ECO:0000313" key="9">
    <source>
        <dbReference type="Proteomes" id="UP000095038"/>
    </source>
</evidence>
<dbReference type="InterPro" id="IPR058564">
    <property type="entry name" value="TPR_TRAPPC9_Trs120"/>
</dbReference>
<comment type="subcellular location">
    <subcellularLocation>
        <location evidence="1">Golgi apparatus</location>
    </subcellularLocation>
</comment>
<dbReference type="OrthoDB" id="27962at2759"/>
<feature type="domain" description="Trs120/TRAPPC9 fourth Ig-like" evidence="7">
    <location>
        <begin position="1211"/>
        <end position="1295"/>
    </location>
</feature>
<dbReference type="RefSeq" id="XP_020046113.1">
    <property type="nucleotide sequence ID" value="XM_020189782.1"/>
</dbReference>
<dbReference type="InterPro" id="IPR058568">
    <property type="entry name" value="Ig_TRAPPC9_Trs120_4th"/>
</dbReference>
<gene>
    <name evidence="8" type="ORF">ASCRUDRAFT_23238</name>
</gene>
<keyword evidence="9" id="KW-1185">Reference proteome</keyword>
<dbReference type="GeneID" id="30963418"/>